<protein>
    <recommendedName>
        <fullName evidence="3">SRPBCC domain-containing protein</fullName>
    </recommendedName>
</protein>
<proteinExistence type="predicted"/>
<evidence type="ECO:0000313" key="1">
    <source>
        <dbReference type="EMBL" id="GAA1388427.1"/>
    </source>
</evidence>
<accession>A0ABP4IIV0</accession>
<gene>
    <name evidence="1" type="ORF">GCM10009639_14910</name>
</gene>
<comment type="caution">
    <text evidence="1">The sequence shown here is derived from an EMBL/GenBank/DDBJ whole genome shotgun (WGS) entry which is preliminary data.</text>
</comment>
<reference evidence="2" key="1">
    <citation type="journal article" date="2019" name="Int. J. Syst. Evol. Microbiol.">
        <title>The Global Catalogue of Microorganisms (GCM) 10K type strain sequencing project: providing services to taxonomists for standard genome sequencing and annotation.</title>
        <authorList>
            <consortium name="The Broad Institute Genomics Platform"/>
            <consortium name="The Broad Institute Genome Sequencing Center for Infectious Disease"/>
            <person name="Wu L."/>
            <person name="Ma J."/>
        </authorList>
    </citation>
    <scope>NUCLEOTIDE SEQUENCE [LARGE SCALE GENOMIC DNA]</scope>
    <source>
        <strain evidence="2">JCM 12393</strain>
    </source>
</reference>
<dbReference type="CDD" id="cd07814">
    <property type="entry name" value="SRPBCC_CalC_Aha1-like"/>
    <property type="match status" value="1"/>
</dbReference>
<dbReference type="EMBL" id="BAAAKJ010000070">
    <property type="protein sequence ID" value="GAA1388427.1"/>
    <property type="molecule type" value="Genomic_DNA"/>
</dbReference>
<dbReference type="Gene3D" id="3.30.530.20">
    <property type="match status" value="1"/>
</dbReference>
<dbReference type="SUPFAM" id="SSF55961">
    <property type="entry name" value="Bet v1-like"/>
    <property type="match status" value="1"/>
</dbReference>
<sequence length="171" mass="18844">MVGLSDTPGEQQARKAEPMAEIALELDIAAPRAVVLAALTTHDGLTSWWTTDVAREDDVLLFGFPGVPEPFRLRRERTGPERVVWTNAGAFPPHWAGTWISWDLADRPDEQGRPGHRTRLLLRHGGWQPGSEDGVPLVAGTWAQLIVRLKDYAQSGEPRPLFTAGGHHHAP</sequence>
<evidence type="ECO:0000313" key="2">
    <source>
        <dbReference type="Proteomes" id="UP001499863"/>
    </source>
</evidence>
<dbReference type="InterPro" id="IPR023393">
    <property type="entry name" value="START-like_dom_sf"/>
</dbReference>
<dbReference type="Proteomes" id="UP001499863">
    <property type="component" value="Unassembled WGS sequence"/>
</dbReference>
<organism evidence="1 2">
    <name type="scientific">Kitasatospora putterlickiae</name>
    <dbReference type="NCBI Taxonomy" id="221725"/>
    <lineage>
        <taxon>Bacteria</taxon>
        <taxon>Bacillati</taxon>
        <taxon>Actinomycetota</taxon>
        <taxon>Actinomycetes</taxon>
        <taxon>Kitasatosporales</taxon>
        <taxon>Streptomycetaceae</taxon>
        <taxon>Kitasatospora</taxon>
    </lineage>
</organism>
<name>A0ABP4IIV0_9ACTN</name>
<keyword evidence="2" id="KW-1185">Reference proteome</keyword>
<evidence type="ECO:0008006" key="3">
    <source>
        <dbReference type="Google" id="ProtNLM"/>
    </source>
</evidence>